<protein>
    <submittedName>
        <fullName evidence="1">Uncharacterized protein</fullName>
    </submittedName>
</protein>
<accession>A0A0K2QQR5</accession>
<reference evidence="1 2" key="1">
    <citation type="submission" date="2015-07" db="EMBL/GenBank/DDBJ databases">
        <title>Two Asian jumbo phage RSL2 and RSF1 infecting the phytopathogen Ralstonia solanacearum share common features related to the phi-KZ-like phages.</title>
        <authorList>
            <person name="Kawasaki T."/>
            <person name="Fujie M."/>
            <person name="Chatchawankanphanich O."/>
            <person name="Ogata H."/>
            <person name="Yamada T."/>
        </authorList>
    </citation>
    <scope>NUCLEOTIDE SEQUENCE [LARGE SCALE GENOMIC DNA]</scope>
    <source>
        <strain evidence="1 2">RSF1</strain>
    </source>
</reference>
<sequence>MPGEILPIKNKYYNLDDAVRRAAEQNVRRDYRLGIISTDKLEELSPEDKRKYQMEANRVMTEFGVNYVPNYPETERIHAVKLVYLPIEEATEKVAQQMVRHDQQQGIRAVGDLDDLRPDEQVKYITAARDALKKHGHVCPPSEDFAEHYFVKS</sequence>
<name>A0A0K2QQR5_9CAUD</name>
<evidence type="ECO:0000313" key="1">
    <source>
        <dbReference type="EMBL" id="BAS04940.1"/>
    </source>
</evidence>
<keyword evidence="2" id="KW-1185">Reference proteome</keyword>
<dbReference type="KEGG" id="vg:26634609"/>
<evidence type="ECO:0000313" key="2">
    <source>
        <dbReference type="Proteomes" id="UP000202583"/>
    </source>
</evidence>
<dbReference type="GeneID" id="26634609"/>
<dbReference type="Proteomes" id="UP000202583">
    <property type="component" value="Segment"/>
</dbReference>
<proteinExistence type="predicted"/>
<dbReference type="OrthoDB" id="36053at10239"/>
<dbReference type="RefSeq" id="YP_009207952.1">
    <property type="nucleotide sequence ID" value="NC_028899.1"/>
</dbReference>
<dbReference type="EMBL" id="AP014927">
    <property type="protein sequence ID" value="BAS04940.1"/>
    <property type="molecule type" value="Genomic_DNA"/>
</dbReference>
<organism evidence="1 2">
    <name type="scientific">Ralstonia phage RSF1</name>
    <dbReference type="NCBI Taxonomy" id="1689679"/>
    <lineage>
        <taxon>Viruses</taxon>
        <taxon>Duplodnaviria</taxon>
        <taxon>Heunggongvirae</taxon>
        <taxon>Uroviricota</taxon>
        <taxon>Caudoviricetes</taxon>
        <taxon>Chimalliviridae</taxon>
        <taxon>Chiangmaivirus</taxon>
        <taxon>Chiangmaivirus RSF1</taxon>
    </lineage>
</organism>